<dbReference type="STRING" id="1220924.W2S3C9"/>
<evidence type="ECO:0000256" key="1">
    <source>
        <dbReference type="SAM" id="MobiDB-lite"/>
    </source>
</evidence>
<gene>
    <name evidence="3" type="ORF">HMPREF1541_02273</name>
</gene>
<dbReference type="eggNOG" id="ENOG502RYTK">
    <property type="taxonomic scope" value="Eukaryota"/>
</dbReference>
<dbReference type="Gene3D" id="1.10.287.110">
    <property type="entry name" value="DnaJ domain"/>
    <property type="match status" value="1"/>
</dbReference>
<evidence type="ECO:0000259" key="2">
    <source>
        <dbReference type="PROSITE" id="PS50076"/>
    </source>
</evidence>
<dbReference type="RefSeq" id="XP_008714851.1">
    <property type="nucleotide sequence ID" value="XM_008716629.1"/>
</dbReference>
<dbReference type="InterPro" id="IPR050817">
    <property type="entry name" value="DjlA_DnaK_co-chaperone"/>
</dbReference>
<accession>W2S3C9</accession>
<dbReference type="Pfam" id="PF00226">
    <property type="entry name" value="DnaJ"/>
    <property type="match status" value="1"/>
</dbReference>
<feature type="compositionally biased region" description="Basic and acidic residues" evidence="1">
    <location>
        <begin position="237"/>
        <end position="251"/>
    </location>
</feature>
<dbReference type="AlphaFoldDB" id="W2S3C9"/>
<dbReference type="InParanoid" id="W2S3C9"/>
<dbReference type="PANTHER" id="PTHR24074">
    <property type="entry name" value="CO-CHAPERONE PROTEIN DJLA"/>
    <property type="match status" value="1"/>
</dbReference>
<dbReference type="InterPro" id="IPR018253">
    <property type="entry name" value="DnaJ_domain_CS"/>
</dbReference>
<reference evidence="3 4" key="1">
    <citation type="submission" date="2013-03" db="EMBL/GenBank/DDBJ databases">
        <title>The Genome Sequence of Phialophora europaea CBS 101466.</title>
        <authorList>
            <consortium name="The Broad Institute Genomics Platform"/>
            <person name="Cuomo C."/>
            <person name="de Hoog S."/>
            <person name="Gorbushina A."/>
            <person name="Walker B."/>
            <person name="Young S.K."/>
            <person name="Zeng Q."/>
            <person name="Gargeya S."/>
            <person name="Fitzgerald M."/>
            <person name="Haas B."/>
            <person name="Abouelleil A."/>
            <person name="Allen A.W."/>
            <person name="Alvarado L."/>
            <person name="Arachchi H.M."/>
            <person name="Berlin A.M."/>
            <person name="Chapman S.B."/>
            <person name="Gainer-Dewar J."/>
            <person name="Goldberg J."/>
            <person name="Griggs A."/>
            <person name="Gujja S."/>
            <person name="Hansen M."/>
            <person name="Howarth C."/>
            <person name="Imamovic A."/>
            <person name="Ireland A."/>
            <person name="Larimer J."/>
            <person name="McCowan C."/>
            <person name="Murphy C."/>
            <person name="Pearson M."/>
            <person name="Poon T.W."/>
            <person name="Priest M."/>
            <person name="Roberts A."/>
            <person name="Saif S."/>
            <person name="Shea T."/>
            <person name="Sisk P."/>
            <person name="Sykes S."/>
            <person name="Wortman J."/>
            <person name="Nusbaum C."/>
            <person name="Birren B."/>
        </authorList>
    </citation>
    <scope>NUCLEOTIDE SEQUENCE [LARGE SCALE GENOMIC DNA]</scope>
    <source>
        <strain evidence="3 4">CBS 101466</strain>
    </source>
</reference>
<name>W2S3C9_CYPE1</name>
<sequence length="279" mass="31270">MNWPCCHTSKPSAQPTPYDIFDLEKGATYSKHKFYELVKIYHPDRHGAAAPGEPIHALTPLERIERYRLVVLAHEILSDPAKRRAYDVTGAGWGVKSSAAPGYSRTYHADTPESPYGNATWEDWERWYARTSHPNSGGPQSYAGTYFNHNAFASFVILVAILSGVFQATRAGTSAAGVEERAKAFTAQTHQFMNDRKAENAQYLTNEGSHGLRPEPVVPVLGPAADDRVRHFLERRDPNRYGLKEEEEGHYRQHFAGKNFSPPPKNTKSGRRAKSDEDT</sequence>
<evidence type="ECO:0000313" key="4">
    <source>
        <dbReference type="Proteomes" id="UP000030752"/>
    </source>
</evidence>
<dbReference type="EMBL" id="KB822718">
    <property type="protein sequence ID" value="ETN43115.1"/>
    <property type="molecule type" value="Genomic_DNA"/>
</dbReference>
<protein>
    <recommendedName>
        <fullName evidence="2">J domain-containing protein</fullName>
    </recommendedName>
</protein>
<dbReference type="InterPro" id="IPR036869">
    <property type="entry name" value="J_dom_sf"/>
</dbReference>
<dbReference type="HOGENOM" id="CLU_063296_0_0_1"/>
<dbReference type="SMART" id="SM00271">
    <property type="entry name" value="DnaJ"/>
    <property type="match status" value="1"/>
</dbReference>
<dbReference type="InterPro" id="IPR001623">
    <property type="entry name" value="DnaJ_domain"/>
</dbReference>
<dbReference type="CDD" id="cd06257">
    <property type="entry name" value="DnaJ"/>
    <property type="match status" value="1"/>
</dbReference>
<keyword evidence="4" id="KW-1185">Reference proteome</keyword>
<dbReference type="SUPFAM" id="SSF46565">
    <property type="entry name" value="Chaperone J-domain"/>
    <property type="match status" value="1"/>
</dbReference>
<organism evidence="3 4">
    <name type="scientific">Cyphellophora europaea (strain CBS 101466)</name>
    <name type="common">Phialophora europaea</name>
    <dbReference type="NCBI Taxonomy" id="1220924"/>
    <lineage>
        <taxon>Eukaryota</taxon>
        <taxon>Fungi</taxon>
        <taxon>Dikarya</taxon>
        <taxon>Ascomycota</taxon>
        <taxon>Pezizomycotina</taxon>
        <taxon>Eurotiomycetes</taxon>
        <taxon>Chaetothyriomycetidae</taxon>
        <taxon>Chaetothyriales</taxon>
        <taxon>Cyphellophoraceae</taxon>
        <taxon>Cyphellophora</taxon>
    </lineage>
</organism>
<dbReference type="PROSITE" id="PS00636">
    <property type="entry name" value="DNAJ_1"/>
    <property type="match status" value="1"/>
</dbReference>
<feature type="region of interest" description="Disordered" evidence="1">
    <location>
        <begin position="237"/>
        <end position="279"/>
    </location>
</feature>
<feature type="domain" description="J" evidence="2">
    <location>
        <begin position="16"/>
        <end position="90"/>
    </location>
</feature>
<dbReference type="PROSITE" id="PS50076">
    <property type="entry name" value="DNAJ_2"/>
    <property type="match status" value="1"/>
</dbReference>
<dbReference type="Proteomes" id="UP000030752">
    <property type="component" value="Unassembled WGS sequence"/>
</dbReference>
<proteinExistence type="predicted"/>
<evidence type="ECO:0000313" key="3">
    <source>
        <dbReference type="EMBL" id="ETN43115.1"/>
    </source>
</evidence>
<dbReference type="OrthoDB" id="17458at2759"/>
<dbReference type="GeneID" id="19969612"/>
<dbReference type="VEuPathDB" id="FungiDB:HMPREF1541_02273"/>